<feature type="region of interest" description="Disordered" evidence="1">
    <location>
        <begin position="1"/>
        <end position="245"/>
    </location>
</feature>
<reference evidence="2" key="1">
    <citation type="journal article" date="2022" name="bioRxiv">
        <title>Sequencing and chromosome-scale assembly of the giantPleurodeles waltlgenome.</title>
        <authorList>
            <person name="Brown T."/>
            <person name="Elewa A."/>
            <person name="Iarovenko S."/>
            <person name="Subramanian E."/>
            <person name="Araus A.J."/>
            <person name="Petzold A."/>
            <person name="Susuki M."/>
            <person name="Suzuki K.-i.T."/>
            <person name="Hayashi T."/>
            <person name="Toyoda A."/>
            <person name="Oliveira C."/>
            <person name="Osipova E."/>
            <person name="Leigh N.D."/>
            <person name="Simon A."/>
            <person name="Yun M.H."/>
        </authorList>
    </citation>
    <scope>NUCLEOTIDE SEQUENCE</scope>
    <source>
        <strain evidence="2">20211129_DDA</strain>
        <tissue evidence="2">Liver</tissue>
    </source>
</reference>
<dbReference type="AlphaFoldDB" id="A0AAV7TET9"/>
<protein>
    <submittedName>
        <fullName evidence="2">Uncharacterized protein</fullName>
    </submittedName>
</protein>
<sequence>MSSTKASRINQGLLHATISTSVSSATSGNSTSKVRTPVRGPRSSKYPKRPNRHQMMQASPPRPEPTGDQDPRALQLGPAPEGPKQANLSPGPGLRPHWTALQHGITGAPHPDMGADPGGPASLHQVSTAQQPPALLQKWGRLNHPGRATARSPTPGRAPQARGRSDLSRGGCGPKRPPKVPPRKHSPLAQLLRGTKAFLQPPAEVRGSPHGWTGIRGRPASSPARSAPLSRVTPAAETRRQAATT</sequence>
<organism evidence="2 3">
    <name type="scientific">Pleurodeles waltl</name>
    <name type="common">Iberian ribbed newt</name>
    <dbReference type="NCBI Taxonomy" id="8319"/>
    <lineage>
        <taxon>Eukaryota</taxon>
        <taxon>Metazoa</taxon>
        <taxon>Chordata</taxon>
        <taxon>Craniata</taxon>
        <taxon>Vertebrata</taxon>
        <taxon>Euteleostomi</taxon>
        <taxon>Amphibia</taxon>
        <taxon>Batrachia</taxon>
        <taxon>Caudata</taxon>
        <taxon>Salamandroidea</taxon>
        <taxon>Salamandridae</taxon>
        <taxon>Pleurodelinae</taxon>
        <taxon>Pleurodeles</taxon>
    </lineage>
</organism>
<accession>A0AAV7TET9</accession>
<feature type="compositionally biased region" description="Low complexity" evidence="1">
    <location>
        <begin position="218"/>
        <end position="231"/>
    </location>
</feature>
<feature type="compositionally biased region" description="Basic residues" evidence="1">
    <location>
        <begin position="176"/>
        <end position="186"/>
    </location>
</feature>
<feature type="compositionally biased region" description="Polar residues" evidence="1">
    <location>
        <begin position="1"/>
        <end position="10"/>
    </location>
</feature>
<evidence type="ECO:0000313" key="3">
    <source>
        <dbReference type="Proteomes" id="UP001066276"/>
    </source>
</evidence>
<feature type="compositionally biased region" description="Low complexity" evidence="1">
    <location>
        <begin position="17"/>
        <end position="32"/>
    </location>
</feature>
<dbReference type="EMBL" id="JANPWB010000006">
    <property type="protein sequence ID" value="KAJ1174854.1"/>
    <property type="molecule type" value="Genomic_DNA"/>
</dbReference>
<evidence type="ECO:0000313" key="2">
    <source>
        <dbReference type="EMBL" id="KAJ1174854.1"/>
    </source>
</evidence>
<name>A0AAV7TET9_PLEWA</name>
<comment type="caution">
    <text evidence="2">The sequence shown here is derived from an EMBL/GenBank/DDBJ whole genome shotgun (WGS) entry which is preliminary data.</text>
</comment>
<gene>
    <name evidence="2" type="ORF">NDU88_000145</name>
</gene>
<keyword evidence="3" id="KW-1185">Reference proteome</keyword>
<proteinExistence type="predicted"/>
<dbReference type="Proteomes" id="UP001066276">
    <property type="component" value="Chromosome 3_2"/>
</dbReference>
<evidence type="ECO:0000256" key="1">
    <source>
        <dbReference type="SAM" id="MobiDB-lite"/>
    </source>
</evidence>